<evidence type="ECO:0000313" key="3">
    <source>
        <dbReference type="Proteomes" id="UP001595960"/>
    </source>
</evidence>
<name>A0ABV9R0N2_9MICO</name>
<keyword evidence="1" id="KW-0812">Transmembrane</keyword>
<sequence>MDRSPAGHEISVVTGNASSIKARGREVEELGDQMVGAAGVLRAIADGGVPQHGLSIEKIKEVIGEIDEELKLAGQRYRPSGSALVGYADALAEVQEQMRLIVPRCREAWDDYLAAQAAFQRLDDPLSGPVVPTAGVDGGPSPEQEAHEREVTLARGRADDAYDDFVAEARAFDTQYETWEQAFETAADGLREATDGGISDGFWDDVDGVVAGVLVVLQWAGIVLAVLAFVIGGPIIAALGAIVAVTTLLLTIYQKSRGDAGWLELGVAIVGVIPFGSIAKFAGGFKPGMTGFLDDMVGGLGTAAGRSTISNAITRFPDVYATSRVFQASPFTSFTAAMRGGHSTADMAARLMGIGFGDESERLLSSGWGAAGHVLGHYGWVVNSPVAAGMGIADAIGDLFTDDVETWEAQLAA</sequence>
<feature type="transmembrane region" description="Helical" evidence="1">
    <location>
        <begin position="209"/>
        <end position="230"/>
    </location>
</feature>
<protein>
    <recommendedName>
        <fullName evidence="4">WXG100 family type VII secretion target</fullName>
    </recommendedName>
</protein>
<gene>
    <name evidence="2" type="ORF">ACFPER_01300</name>
</gene>
<keyword evidence="1" id="KW-0472">Membrane</keyword>
<evidence type="ECO:0008006" key="4">
    <source>
        <dbReference type="Google" id="ProtNLM"/>
    </source>
</evidence>
<dbReference type="Proteomes" id="UP001595960">
    <property type="component" value="Unassembled WGS sequence"/>
</dbReference>
<reference evidence="3" key="1">
    <citation type="journal article" date="2019" name="Int. J. Syst. Evol. Microbiol.">
        <title>The Global Catalogue of Microorganisms (GCM) 10K type strain sequencing project: providing services to taxonomists for standard genome sequencing and annotation.</title>
        <authorList>
            <consortium name="The Broad Institute Genomics Platform"/>
            <consortium name="The Broad Institute Genome Sequencing Center for Infectious Disease"/>
            <person name="Wu L."/>
            <person name="Ma J."/>
        </authorList>
    </citation>
    <scope>NUCLEOTIDE SEQUENCE [LARGE SCALE GENOMIC DNA]</scope>
    <source>
        <strain evidence="3">CGMCC 1.12192</strain>
    </source>
</reference>
<dbReference type="RefSeq" id="WP_204395475.1">
    <property type="nucleotide sequence ID" value="NZ_JAFBBW010000001.1"/>
</dbReference>
<dbReference type="EMBL" id="JBHSJC010000001">
    <property type="protein sequence ID" value="MFC4827408.1"/>
    <property type="molecule type" value="Genomic_DNA"/>
</dbReference>
<feature type="transmembrane region" description="Helical" evidence="1">
    <location>
        <begin position="260"/>
        <end position="279"/>
    </location>
</feature>
<accession>A0ABV9R0N2</accession>
<keyword evidence="1" id="KW-1133">Transmembrane helix</keyword>
<organism evidence="2 3">
    <name type="scientific">Agromyces aurantiacus</name>
    <dbReference type="NCBI Taxonomy" id="165814"/>
    <lineage>
        <taxon>Bacteria</taxon>
        <taxon>Bacillati</taxon>
        <taxon>Actinomycetota</taxon>
        <taxon>Actinomycetes</taxon>
        <taxon>Micrococcales</taxon>
        <taxon>Microbacteriaceae</taxon>
        <taxon>Agromyces</taxon>
    </lineage>
</organism>
<evidence type="ECO:0000256" key="1">
    <source>
        <dbReference type="SAM" id="Phobius"/>
    </source>
</evidence>
<evidence type="ECO:0000313" key="2">
    <source>
        <dbReference type="EMBL" id="MFC4827408.1"/>
    </source>
</evidence>
<proteinExistence type="predicted"/>
<keyword evidence="3" id="KW-1185">Reference proteome</keyword>
<feature type="transmembrane region" description="Helical" evidence="1">
    <location>
        <begin position="235"/>
        <end position="254"/>
    </location>
</feature>
<comment type="caution">
    <text evidence="2">The sequence shown here is derived from an EMBL/GenBank/DDBJ whole genome shotgun (WGS) entry which is preliminary data.</text>
</comment>